<dbReference type="Proteomes" id="UP000317728">
    <property type="component" value="Chromosome"/>
</dbReference>
<dbReference type="EMBL" id="CP041150">
    <property type="protein sequence ID" value="QDF71624.1"/>
    <property type="molecule type" value="Genomic_DNA"/>
</dbReference>
<evidence type="ECO:0000313" key="2">
    <source>
        <dbReference type="Proteomes" id="UP000317728"/>
    </source>
</evidence>
<dbReference type="RefSeq" id="WP_131822748.1">
    <property type="nucleotide sequence ID" value="NZ_CP041150.1"/>
</dbReference>
<reference evidence="1 2" key="1">
    <citation type="submission" date="2019-06" db="EMBL/GenBank/DDBJ databases">
        <title>Whole geneome sequnce of Mycobacteroides chelonae M77 isolated from bovine milk from Meghalaya, India.</title>
        <authorList>
            <person name="Vise E."/>
            <person name="Das S."/>
            <person name="Garg A."/>
            <person name="Ghatak S."/>
            <person name="Shakuntala I."/>
            <person name="Milton A.A.P."/>
            <person name="Karam A."/>
            <person name="Sanjukta R."/>
            <person name="Puro K."/>
            <person name="Sen A."/>
        </authorList>
    </citation>
    <scope>NUCLEOTIDE SEQUENCE [LARGE SCALE GENOMIC DNA]</scope>
    <source>
        <strain evidence="1 2">M77</strain>
    </source>
</reference>
<evidence type="ECO:0000313" key="1">
    <source>
        <dbReference type="EMBL" id="QDF71624.1"/>
    </source>
</evidence>
<accession>A0AB73U3Q8</accession>
<proteinExistence type="predicted"/>
<dbReference type="AlphaFoldDB" id="A0AB73U3Q8"/>
<gene>
    <name evidence="1" type="ORF">FJK96_16690</name>
</gene>
<organism evidence="1 2">
    <name type="scientific">Mycobacteroides chelonae</name>
    <name type="common">Mycobacterium chelonae</name>
    <dbReference type="NCBI Taxonomy" id="1774"/>
    <lineage>
        <taxon>Bacteria</taxon>
        <taxon>Bacillati</taxon>
        <taxon>Actinomycetota</taxon>
        <taxon>Actinomycetes</taxon>
        <taxon>Mycobacteriales</taxon>
        <taxon>Mycobacteriaceae</taxon>
        <taxon>Mycobacteroides</taxon>
    </lineage>
</organism>
<protein>
    <submittedName>
        <fullName evidence="1">Uncharacterized protein</fullName>
    </submittedName>
</protein>
<sequence>MEPKPCRVQKCLNEATEYLTPAGDVCAEHEKSLPSQEWILADSEQSVTGMAKPTILVGESLQALNEYILLEPPEAFTRDGSRQYNPPEDFPFFENRVPLRVRRRGDEERDFTLVVPQEMLLALAAFFTRLCPRDDTSEGGSSSV</sequence>
<name>A0AB73U3Q8_MYCCH</name>